<dbReference type="KEGG" id="cic:CICLE_v10018006mg"/>
<accession>V4U8F0</accession>
<dbReference type="EMBL" id="KI536312">
    <property type="protein sequence ID" value="ESR60400.1"/>
    <property type="molecule type" value="Genomic_DNA"/>
</dbReference>
<dbReference type="Gramene" id="ESR60400">
    <property type="protein sequence ID" value="ESR60400"/>
    <property type="gene ID" value="CICLE_v10018006mg"/>
</dbReference>
<sequence>MAKTRRLLEDFFVQCFLSGLKDAIKNQVVMFQLKTLVQVVGLALLQESILGAKIKEAKALIRKMFSYVTSTTKSKQSSIGKIPPIKRISTAKMQLGRDKKLCYYCDEKHEQGHKYK</sequence>
<proteinExistence type="predicted"/>
<reference evidence="1 2" key="1">
    <citation type="submission" date="2013-10" db="EMBL/GenBank/DDBJ databases">
        <authorList>
            <consortium name="International Citrus Genome Consortium"/>
            <person name="Jenkins J."/>
            <person name="Schmutz J."/>
            <person name="Prochnik S."/>
            <person name="Rokhsar D."/>
            <person name="Gmitter F."/>
            <person name="Ollitrault P."/>
            <person name="Machado M."/>
            <person name="Talon M."/>
            <person name="Wincker P."/>
            <person name="Jaillon O."/>
            <person name="Morgante M."/>
        </authorList>
    </citation>
    <scope>NUCLEOTIDE SEQUENCE</scope>
    <source>
        <strain evidence="2">cv. Clemenules</strain>
    </source>
</reference>
<keyword evidence="2" id="KW-1185">Reference proteome</keyword>
<dbReference type="Proteomes" id="UP000030687">
    <property type="component" value="Unassembled WGS sequence"/>
</dbReference>
<organism evidence="1 2">
    <name type="scientific">Citrus clementina</name>
    <name type="common">Clementine</name>
    <name type="synonym">Citrus deliciosa x Citrus sinensis</name>
    <dbReference type="NCBI Taxonomy" id="85681"/>
    <lineage>
        <taxon>Eukaryota</taxon>
        <taxon>Viridiplantae</taxon>
        <taxon>Streptophyta</taxon>
        <taxon>Embryophyta</taxon>
        <taxon>Tracheophyta</taxon>
        <taxon>Spermatophyta</taxon>
        <taxon>Magnoliopsida</taxon>
        <taxon>eudicotyledons</taxon>
        <taxon>Gunneridae</taxon>
        <taxon>Pentapetalae</taxon>
        <taxon>rosids</taxon>
        <taxon>malvids</taxon>
        <taxon>Sapindales</taxon>
        <taxon>Rutaceae</taxon>
        <taxon>Aurantioideae</taxon>
        <taxon>Citrus</taxon>
    </lineage>
</organism>
<protein>
    <submittedName>
        <fullName evidence="1">Uncharacterized protein</fullName>
    </submittedName>
</protein>
<evidence type="ECO:0000313" key="2">
    <source>
        <dbReference type="Proteomes" id="UP000030687"/>
    </source>
</evidence>
<gene>
    <name evidence="1" type="ORF">CICLE_v10018006mg</name>
</gene>
<evidence type="ECO:0000313" key="1">
    <source>
        <dbReference type="EMBL" id="ESR60400.1"/>
    </source>
</evidence>
<name>V4U8F0_CITCL</name>
<dbReference type="InParanoid" id="V4U8F0"/>
<dbReference type="AlphaFoldDB" id="V4U8F0"/>